<dbReference type="EMBL" id="KE145352">
    <property type="protein sequence ID" value="EPE37017.1"/>
    <property type="molecule type" value="Genomic_DNA"/>
</dbReference>
<organism evidence="1 2">
    <name type="scientific">Glarea lozoyensis (strain ATCC 20868 / MF5171)</name>
    <dbReference type="NCBI Taxonomy" id="1116229"/>
    <lineage>
        <taxon>Eukaryota</taxon>
        <taxon>Fungi</taxon>
        <taxon>Dikarya</taxon>
        <taxon>Ascomycota</taxon>
        <taxon>Pezizomycotina</taxon>
        <taxon>Leotiomycetes</taxon>
        <taxon>Helotiales</taxon>
        <taxon>Helotiaceae</taxon>
        <taxon>Glarea</taxon>
    </lineage>
</organism>
<dbReference type="STRING" id="1116229.S3DF25"/>
<dbReference type="OrthoDB" id="3231855at2759"/>
<dbReference type="SUPFAM" id="SSF52540">
    <property type="entry name" value="P-loop containing nucleoside triphosphate hydrolases"/>
    <property type="match status" value="1"/>
</dbReference>
<reference evidence="1 2" key="1">
    <citation type="journal article" date="2013" name="BMC Genomics">
        <title>Genomics-driven discovery of the pneumocandin biosynthetic gene cluster in the fungus Glarea lozoyensis.</title>
        <authorList>
            <person name="Chen L."/>
            <person name="Yue Q."/>
            <person name="Zhang X."/>
            <person name="Xiang M."/>
            <person name="Wang C."/>
            <person name="Li S."/>
            <person name="Che Y."/>
            <person name="Ortiz-Lopez F.J."/>
            <person name="Bills G.F."/>
            <person name="Liu X."/>
            <person name="An Z."/>
        </authorList>
    </citation>
    <scope>NUCLEOTIDE SEQUENCE [LARGE SCALE GENOMIC DNA]</scope>
    <source>
        <strain evidence="2">ATCC 20868 / MF5171</strain>
    </source>
</reference>
<dbReference type="GO" id="GO:0016787">
    <property type="term" value="F:hydrolase activity"/>
    <property type="evidence" value="ECO:0007669"/>
    <property type="project" value="UniProtKB-KW"/>
</dbReference>
<dbReference type="Pfam" id="PF13671">
    <property type="entry name" value="AAA_33"/>
    <property type="match status" value="1"/>
</dbReference>
<evidence type="ECO:0000313" key="1">
    <source>
        <dbReference type="EMBL" id="EPE37017.1"/>
    </source>
</evidence>
<keyword evidence="1" id="KW-0378">Hydrolase</keyword>
<dbReference type="HOGENOM" id="CLU_101476_0_0_1"/>
<dbReference type="eggNOG" id="ENOG502T5X7">
    <property type="taxonomic scope" value="Eukaryota"/>
</dbReference>
<name>S3DF25_GLAL2</name>
<keyword evidence="2" id="KW-1185">Reference proteome</keyword>
<dbReference type="RefSeq" id="XP_008076332.1">
    <property type="nucleotide sequence ID" value="XM_008078141.1"/>
</dbReference>
<proteinExistence type="predicted"/>
<dbReference type="GeneID" id="19468228"/>
<dbReference type="AlphaFoldDB" id="S3DF25"/>
<protein>
    <submittedName>
        <fullName evidence="1">p-loop containing nucleoside triphosphate hydrolase</fullName>
    </submittedName>
</protein>
<gene>
    <name evidence="1" type="ORF">GLAREA_09180</name>
</gene>
<evidence type="ECO:0000313" key="2">
    <source>
        <dbReference type="Proteomes" id="UP000016922"/>
    </source>
</evidence>
<dbReference type="Proteomes" id="UP000016922">
    <property type="component" value="Unassembled WGS sequence"/>
</dbReference>
<sequence length="193" mass="21769">MAIQQSTPHTKLFIQMSGRPGSGKSTLSRLLRSSINGVVIDHDILRSPLLESNIPFNQAAKLAYTQQWRLAEDFAKQGVENIIIDSPCNYQEVLEQGSTCAKRFGYTFWYIECQIEDAEMLERRLQNREPMTSQRTGIEAPPAAVLGGCVDEDAREVLRKWTKVPCRPDENTVLVDSAGDLVVLRDYILQQIV</sequence>
<accession>S3DF25</accession>
<dbReference type="PANTHER" id="PTHR37807">
    <property type="entry name" value="OS07G0160300 PROTEIN"/>
    <property type="match status" value="1"/>
</dbReference>
<dbReference type="Gene3D" id="3.40.50.300">
    <property type="entry name" value="P-loop containing nucleotide triphosphate hydrolases"/>
    <property type="match status" value="1"/>
</dbReference>
<dbReference type="KEGG" id="glz:GLAREA_09180"/>
<dbReference type="PANTHER" id="PTHR37807:SF3">
    <property type="entry name" value="OS07G0160300 PROTEIN"/>
    <property type="match status" value="1"/>
</dbReference>
<dbReference type="OMA" id="VEKMMDY"/>
<dbReference type="InterPro" id="IPR027417">
    <property type="entry name" value="P-loop_NTPase"/>
</dbReference>